<comment type="caution">
    <text evidence="3">The sequence shown here is derived from an EMBL/GenBank/DDBJ whole genome shotgun (WGS) entry which is preliminary data.</text>
</comment>
<accession>A0ABR8QGV3</accession>
<dbReference type="SUPFAM" id="SSF51695">
    <property type="entry name" value="PLC-like phosphodiesterases"/>
    <property type="match status" value="1"/>
</dbReference>
<dbReference type="Pfam" id="PF03009">
    <property type="entry name" value="GDPD"/>
    <property type="match status" value="1"/>
</dbReference>
<sequence>MTGPRRSGENPAVAGVPAVRPGDSGDVHTGDDVDDSRGHAPSRAPHPYFDDPSGVVALAHRGFALDGRENSLTAFGAAVDLGFRYVETDAHATSDDVAVALHDETLDRTTDAEGLVSELPWAVVGRARIGGVDPVPRLEDVLGTWPGLRVNIDVKSEHAIVPVAHAIERTASHDRVCVTSFSAARRRATLAHLSRPVATSAATGEVARFLVSHRARAGRLAARALRDVDALQVPVAQGRLRVVDAGTVAAAHVAGRHVHVWTVNDPAEMHRLLDLGVDGLVTDRADLLRDVLRSRGVWT</sequence>
<dbReference type="PANTHER" id="PTHR43805">
    <property type="entry name" value="GLYCEROPHOSPHORYL DIESTER PHOSPHODIESTERASE"/>
    <property type="match status" value="1"/>
</dbReference>
<dbReference type="Gene3D" id="3.20.20.190">
    <property type="entry name" value="Phosphatidylinositol (PI) phosphodiesterase"/>
    <property type="match status" value="1"/>
</dbReference>
<dbReference type="InterPro" id="IPR017946">
    <property type="entry name" value="PLC-like_Pdiesterase_TIM-brl"/>
</dbReference>
<evidence type="ECO:0000313" key="4">
    <source>
        <dbReference type="Proteomes" id="UP000604241"/>
    </source>
</evidence>
<evidence type="ECO:0000313" key="3">
    <source>
        <dbReference type="EMBL" id="MBD7919656.1"/>
    </source>
</evidence>
<evidence type="ECO:0000256" key="1">
    <source>
        <dbReference type="SAM" id="MobiDB-lite"/>
    </source>
</evidence>
<dbReference type="Proteomes" id="UP000604241">
    <property type="component" value="Unassembled WGS sequence"/>
</dbReference>
<feature type="compositionally biased region" description="Basic and acidic residues" evidence="1">
    <location>
        <begin position="23"/>
        <end position="38"/>
    </location>
</feature>
<proteinExistence type="predicted"/>
<feature type="domain" description="GP-PDE" evidence="2">
    <location>
        <begin position="55"/>
        <end position="292"/>
    </location>
</feature>
<gene>
    <name evidence="3" type="ORF">H9657_15405</name>
</gene>
<protein>
    <submittedName>
        <fullName evidence="3">Glycerophosphodiester phosphodiesterase</fullName>
    </submittedName>
</protein>
<reference evidence="3 4" key="1">
    <citation type="submission" date="2020-08" db="EMBL/GenBank/DDBJ databases">
        <title>A Genomic Blueprint of the Chicken Gut Microbiome.</title>
        <authorList>
            <person name="Gilroy R."/>
            <person name="Ravi A."/>
            <person name="Getino M."/>
            <person name="Pursley I."/>
            <person name="Horton D.L."/>
            <person name="Alikhan N.-F."/>
            <person name="Baker D."/>
            <person name="Gharbi K."/>
            <person name="Hall N."/>
            <person name="Watson M."/>
            <person name="Adriaenssens E.M."/>
            <person name="Foster-Nyarko E."/>
            <person name="Jarju S."/>
            <person name="Secka A."/>
            <person name="Antonio M."/>
            <person name="Oren A."/>
            <person name="Chaudhuri R."/>
            <person name="La Ragione R.M."/>
            <person name="Hildebrand F."/>
            <person name="Pallen M.J."/>
        </authorList>
    </citation>
    <scope>NUCLEOTIDE SEQUENCE [LARGE SCALE GENOMIC DNA]</scope>
    <source>
        <strain evidence="3 4">Sa3CUA2</strain>
    </source>
</reference>
<name>A0ABR8QGV3_9CELL</name>
<dbReference type="InterPro" id="IPR030395">
    <property type="entry name" value="GP_PDE_dom"/>
</dbReference>
<feature type="region of interest" description="Disordered" evidence="1">
    <location>
        <begin position="1"/>
        <end position="51"/>
    </location>
</feature>
<dbReference type="PROSITE" id="PS51704">
    <property type="entry name" value="GP_PDE"/>
    <property type="match status" value="1"/>
</dbReference>
<evidence type="ECO:0000259" key="2">
    <source>
        <dbReference type="PROSITE" id="PS51704"/>
    </source>
</evidence>
<organism evidence="3 4">
    <name type="scientific">Cellulomonas avistercoris</name>
    <dbReference type="NCBI Taxonomy" id="2762242"/>
    <lineage>
        <taxon>Bacteria</taxon>
        <taxon>Bacillati</taxon>
        <taxon>Actinomycetota</taxon>
        <taxon>Actinomycetes</taxon>
        <taxon>Micrococcales</taxon>
        <taxon>Cellulomonadaceae</taxon>
        <taxon>Cellulomonas</taxon>
    </lineage>
</organism>
<dbReference type="PANTHER" id="PTHR43805:SF1">
    <property type="entry name" value="GP-PDE DOMAIN-CONTAINING PROTEIN"/>
    <property type="match status" value="1"/>
</dbReference>
<keyword evidence="4" id="KW-1185">Reference proteome</keyword>
<dbReference type="EMBL" id="JACSQV010000014">
    <property type="protein sequence ID" value="MBD7919656.1"/>
    <property type="molecule type" value="Genomic_DNA"/>
</dbReference>